<sequence>MRTRDVQWGILGAGKIARVFAADLAAAGLRVSAVAAREPARAERFARETGIPRAHGSYESLVEDPDVDAVYVATPQPFHAGQALLAIEAGKAVLVEKSFTSDARAARRLVDAARDRSVFLMEAMWTRFLPTFDAVRAELARGAIGEIRGVVTHHFQKLDSSPTGRHYDPALGGGAVADLGVYGISAAFHLLGPAHRITATGSATPAGVDTSAEIVMGHGGGTTSTTLTAMDTPGPNGAAVIGTDGWIELDPYWFTSTGFTLYDAGRPGSPVLRYEPPGHPGRGMYFQALEVERCLREGERESPLMPLDESVAVMSALDTIRGDIAAPAHASAHVSASGAGRR</sequence>
<dbReference type="InterPro" id="IPR050984">
    <property type="entry name" value="Gfo/Idh/MocA_domain"/>
</dbReference>
<evidence type="ECO:0000313" key="5">
    <source>
        <dbReference type="EMBL" id="AXG76616.1"/>
    </source>
</evidence>
<dbReference type="AlphaFoldDB" id="A0A345HIU2"/>
<comment type="similarity">
    <text evidence="1">Belongs to the Gfo/Idh/MocA family.</text>
</comment>
<dbReference type="Gene3D" id="3.30.360.10">
    <property type="entry name" value="Dihydrodipicolinate Reductase, domain 2"/>
    <property type="match status" value="1"/>
</dbReference>
<dbReference type="InterPro" id="IPR055170">
    <property type="entry name" value="GFO_IDH_MocA-like_dom"/>
</dbReference>
<dbReference type="OrthoDB" id="9815825at2"/>
<reference evidence="6" key="1">
    <citation type="submission" date="2018-07" db="EMBL/GenBank/DDBJ databases">
        <authorList>
            <person name="Zhao J."/>
        </authorList>
    </citation>
    <scope>NUCLEOTIDE SEQUENCE [LARGE SCALE GENOMIC DNA]</scope>
    <source>
        <strain evidence="6">GSSD-12</strain>
    </source>
</reference>
<accession>A0A345HIU2</accession>
<name>A0A345HIU2_9ACTN</name>
<dbReference type="GO" id="GO:0000166">
    <property type="term" value="F:nucleotide binding"/>
    <property type="evidence" value="ECO:0007669"/>
    <property type="project" value="InterPro"/>
</dbReference>
<dbReference type="SUPFAM" id="SSF51735">
    <property type="entry name" value="NAD(P)-binding Rossmann-fold domains"/>
    <property type="match status" value="1"/>
</dbReference>
<evidence type="ECO:0000259" key="4">
    <source>
        <dbReference type="Pfam" id="PF22725"/>
    </source>
</evidence>
<dbReference type="Pfam" id="PF01408">
    <property type="entry name" value="GFO_IDH_MocA"/>
    <property type="match status" value="1"/>
</dbReference>
<evidence type="ECO:0000313" key="6">
    <source>
        <dbReference type="Proteomes" id="UP000253868"/>
    </source>
</evidence>
<protein>
    <submittedName>
        <fullName evidence="5">Gfo/Idh/MocA family oxidoreductase</fullName>
    </submittedName>
</protein>
<evidence type="ECO:0000256" key="1">
    <source>
        <dbReference type="ARBA" id="ARBA00010928"/>
    </source>
</evidence>
<organism evidence="5 6">
    <name type="scientific">Streptomyces paludis</name>
    <dbReference type="NCBI Taxonomy" id="2282738"/>
    <lineage>
        <taxon>Bacteria</taxon>
        <taxon>Bacillati</taxon>
        <taxon>Actinomycetota</taxon>
        <taxon>Actinomycetes</taxon>
        <taxon>Kitasatosporales</taxon>
        <taxon>Streptomycetaceae</taxon>
        <taxon>Streptomyces</taxon>
    </lineage>
</organism>
<evidence type="ECO:0000256" key="2">
    <source>
        <dbReference type="ARBA" id="ARBA00023002"/>
    </source>
</evidence>
<dbReference type="InterPro" id="IPR036291">
    <property type="entry name" value="NAD(P)-bd_dom_sf"/>
</dbReference>
<dbReference type="PANTHER" id="PTHR22604:SF105">
    <property type="entry name" value="TRANS-1,2-DIHYDROBENZENE-1,2-DIOL DEHYDROGENASE"/>
    <property type="match status" value="1"/>
</dbReference>
<feature type="domain" description="Gfo/Idh/MocA-like oxidoreductase N-terminal" evidence="3">
    <location>
        <begin position="7"/>
        <end position="121"/>
    </location>
</feature>
<dbReference type="Gene3D" id="3.40.50.720">
    <property type="entry name" value="NAD(P)-binding Rossmann-like Domain"/>
    <property type="match status" value="1"/>
</dbReference>
<dbReference type="SUPFAM" id="SSF55347">
    <property type="entry name" value="Glyceraldehyde-3-phosphate dehydrogenase-like, C-terminal domain"/>
    <property type="match status" value="1"/>
</dbReference>
<evidence type="ECO:0000259" key="3">
    <source>
        <dbReference type="Pfam" id="PF01408"/>
    </source>
</evidence>
<feature type="domain" description="GFO/IDH/MocA-like oxidoreductase" evidence="4">
    <location>
        <begin position="133"/>
        <end position="248"/>
    </location>
</feature>
<dbReference type="KEGG" id="spad:DVK44_01815"/>
<dbReference type="EMBL" id="CP031194">
    <property type="protein sequence ID" value="AXG76616.1"/>
    <property type="molecule type" value="Genomic_DNA"/>
</dbReference>
<gene>
    <name evidence="5" type="ORF">DVK44_01815</name>
</gene>
<dbReference type="PANTHER" id="PTHR22604">
    <property type="entry name" value="OXIDOREDUCTASES"/>
    <property type="match status" value="1"/>
</dbReference>
<dbReference type="InterPro" id="IPR000683">
    <property type="entry name" value="Gfo/Idh/MocA-like_OxRdtase_N"/>
</dbReference>
<proteinExistence type="inferred from homology"/>
<dbReference type="RefSeq" id="WP_114657995.1">
    <property type="nucleotide sequence ID" value="NZ_CP031194.1"/>
</dbReference>
<dbReference type="GO" id="GO:0016491">
    <property type="term" value="F:oxidoreductase activity"/>
    <property type="evidence" value="ECO:0007669"/>
    <property type="project" value="UniProtKB-KW"/>
</dbReference>
<dbReference type="Proteomes" id="UP000253868">
    <property type="component" value="Chromosome"/>
</dbReference>
<keyword evidence="6" id="KW-1185">Reference proteome</keyword>
<keyword evidence="2" id="KW-0560">Oxidoreductase</keyword>
<dbReference type="Pfam" id="PF22725">
    <property type="entry name" value="GFO_IDH_MocA_C3"/>
    <property type="match status" value="1"/>
</dbReference>